<organism evidence="2">
    <name type="scientific">Siphoviridae sp. ctoOf8</name>
    <dbReference type="NCBI Taxonomy" id="2825668"/>
    <lineage>
        <taxon>Viruses</taxon>
        <taxon>Duplodnaviria</taxon>
        <taxon>Heunggongvirae</taxon>
        <taxon>Uroviricota</taxon>
        <taxon>Caudoviricetes</taxon>
    </lineage>
</organism>
<dbReference type="EMBL" id="BK015646">
    <property type="protein sequence ID" value="DAE17829.1"/>
    <property type="molecule type" value="Genomic_DNA"/>
</dbReference>
<accession>A0A8S5QGE1</accession>
<proteinExistence type="predicted"/>
<keyword evidence="1" id="KW-1133">Transmembrane helix</keyword>
<evidence type="ECO:0000256" key="1">
    <source>
        <dbReference type="SAM" id="Phobius"/>
    </source>
</evidence>
<keyword evidence="1" id="KW-0472">Membrane</keyword>
<evidence type="ECO:0000313" key="2">
    <source>
        <dbReference type="EMBL" id="DAE17829.1"/>
    </source>
</evidence>
<name>A0A8S5QGE1_9CAUD</name>
<protein>
    <submittedName>
        <fullName evidence="2">Uncharacterized protein</fullName>
    </submittedName>
</protein>
<keyword evidence="1" id="KW-0812">Transmembrane</keyword>
<feature type="transmembrane region" description="Helical" evidence="1">
    <location>
        <begin position="12"/>
        <end position="30"/>
    </location>
</feature>
<sequence>MRKNVQYLRENLIQIVVGILLMKWAVSYAYQARGYDAIGSEWLVLPFTIFIFNWGKAVWEDLRGE</sequence>
<reference evidence="2" key="1">
    <citation type="journal article" date="2021" name="Proc. Natl. Acad. Sci. U.S.A.">
        <title>A Catalog of Tens of Thousands of Viruses from Human Metagenomes Reveals Hidden Associations with Chronic Diseases.</title>
        <authorList>
            <person name="Tisza M.J."/>
            <person name="Buck C.B."/>
        </authorList>
    </citation>
    <scope>NUCLEOTIDE SEQUENCE</scope>
    <source>
        <strain evidence="2">CtoOf8</strain>
    </source>
</reference>
<feature type="transmembrane region" description="Helical" evidence="1">
    <location>
        <begin position="42"/>
        <end position="59"/>
    </location>
</feature>